<evidence type="ECO:0000256" key="1">
    <source>
        <dbReference type="ARBA" id="ARBA00000851"/>
    </source>
</evidence>
<comment type="catalytic activity">
    <reaction evidence="1 11">
        <text>Endonucleolytic cleavage of DNA to give random double-stranded fragments with terminal 5'-phosphates, ATP is simultaneously hydrolyzed.</text>
        <dbReference type="EC" id="3.1.21.3"/>
    </reaction>
</comment>
<dbReference type="Pfam" id="PF22679">
    <property type="entry name" value="T1R_D3-like"/>
    <property type="match status" value="1"/>
</dbReference>
<keyword evidence="9 11" id="KW-0067">ATP-binding</keyword>
<evidence type="ECO:0000256" key="11">
    <source>
        <dbReference type="RuleBase" id="RU364115"/>
    </source>
</evidence>
<evidence type="ECO:0000256" key="7">
    <source>
        <dbReference type="ARBA" id="ARBA00022759"/>
    </source>
</evidence>
<keyword evidence="14" id="KW-1185">Reference proteome</keyword>
<keyword evidence="4" id="KW-0540">Nuclease</keyword>
<dbReference type="NCBIfam" id="TIGR00348">
    <property type="entry name" value="hsdR"/>
    <property type="match status" value="1"/>
</dbReference>
<dbReference type="InterPro" id="IPR040980">
    <property type="entry name" value="SWI2_SNF2"/>
</dbReference>
<keyword evidence="6 11" id="KW-0680">Restriction system</keyword>
<dbReference type="RefSeq" id="WP_087031379.1">
    <property type="nucleotide sequence ID" value="NZ_FJNE01000002.1"/>
</dbReference>
<dbReference type="CDD" id="cd18800">
    <property type="entry name" value="SF2_C_EcoR124I-like"/>
    <property type="match status" value="1"/>
</dbReference>
<dbReference type="PANTHER" id="PTHR30195">
    <property type="entry name" value="TYPE I SITE-SPECIFIC DEOXYRIBONUCLEASE PROTEIN SUBUNIT M AND R"/>
    <property type="match status" value="1"/>
</dbReference>
<dbReference type="STRING" id="140314.SAMN04488076_101142"/>
<keyword evidence="7 13" id="KW-0255">Endonuclease</keyword>
<evidence type="ECO:0000256" key="6">
    <source>
        <dbReference type="ARBA" id="ARBA00022747"/>
    </source>
</evidence>
<proteinExistence type="inferred from homology"/>
<evidence type="ECO:0000256" key="8">
    <source>
        <dbReference type="ARBA" id="ARBA00022801"/>
    </source>
</evidence>
<name>A0A143YCI6_9LACT</name>
<dbReference type="InterPro" id="IPR022625">
    <property type="entry name" value="TypeI_RM_Rsu_C"/>
</dbReference>
<dbReference type="PROSITE" id="PS51192">
    <property type="entry name" value="HELICASE_ATP_BIND_1"/>
    <property type="match status" value="1"/>
</dbReference>
<dbReference type="Gene3D" id="1.20.58.2040">
    <property type="match status" value="1"/>
</dbReference>
<dbReference type="EMBL" id="FJNE01000002">
    <property type="protein sequence ID" value="CZQ85625.1"/>
    <property type="molecule type" value="Genomic_DNA"/>
</dbReference>
<feature type="domain" description="Helicase ATP-binding" evidence="12">
    <location>
        <begin position="255"/>
        <end position="401"/>
    </location>
</feature>
<dbReference type="OrthoDB" id="9758243at2"/>
<protein>
    <recommendedName>
        <fullName evidence="11">Type I restriction enzyme endonuclease subunit</fullName>
        <shortName evidence="11">R protein</shortName>
        <ecNumber evidence="11">3.1.21.3</ecNumber>
    </recommendedName>
    <alternativeName>
        <fullName evidence="11">Type-1 restriction enzyme R protein</fullName>
    </alternativeName>
</protein>
<evidence type="ECO:0000313" key="13">
    <source>
        <dbReference type="EMBL" id="CZQ85625.1"/>
    </source>
</evidence>
<dbReference type="Gene3D" id="3.40.50.300">
    <property type="entry name" value="P-loop containing nucleotide triphosphate hydrolases"/>
    <property type="match status" value="2"/>
</dbReference>
<evidence type="ECO:0000256" key="10">
    <source>
        <dbReference type="ARBA" id="ARBA00023125"/>
    </source>
</evidence>
<gene>
    <name evidence="13" type="ORF">Tpal_659</name>
</gene>
<dbReference type="Pfam" id="PF18766">
    <property type="entry name" value="SWI2_SNF2"/>
    <property type="match status" value="1"/>
</dbReference>
<dbReference type="Pfam" id="PF04313">
    <property type="entry name" value="HSDR_N"/>
    <property type="match status" value="1"/>
</dbReference>
<dbReference type="InterPro" id="IPR004473">
    <property type="entry name" value="Restrct_endonuc_typeI_HsdR"/>
</dbReference>
<dbReference type="CDD" id="cd22332">
    <property type="entry name" value="HsdR_N"/>
    <property type="match status" value="1"/>
</dbReference>
<dbReference type="InterPro" id="IPR027417">
    <property type="entry name" value="P-loop_NTPase"/>
</dbReference>
<dbReference type="Proteomes" id="UP000242754">
    <property type="component" value="Unassembled WGS sequence"/>
</dbReference>
<keyword evidence="10 11" id="KW-0238">DNA-binding</keyword>
<comment type="similarity">
    <text evidence="2 11">Belongs to the HsdR family.</text>
</comment>
<evidence type="ECO:0000256" key="4">
    <source>
        <dbReference type="ARBA" id="ARBA00022722"/>
    </source>
</evidence>
<evidence type="ECO:0000256" key="2">
    <source>
        <dbReference type="ARBA" id="ARBA00008598"/>
    </source>
</evidence>
<dbReference type="InterPro" id="IPR051268">
    <property type="entry name" value="Type-I_R_enzyme_R_subunit"/>
</dbReference>
<evidence type="ECO:0000259" key="12">
    <source>
        <dbReference type="PROSITE" id="PS51192"/>
    </source>
</evidence>
<dbReference type="InterPro" id="IPR014001">
    <property type="entry name" value="Helicase_ATP-bd"/>
</dbReference>
<dbReference type="AlphaFoldDB" id="A0A143YCI6"/>
<dbReference type="CDD" id="cd18030">
    <property type="entry name" value="DEXHc_RE_I_HsdR"/>
    <property type="match status" value="1"/>
</dbReference>
<evidence type="ECO:0000256" key="9">
    <source>
        <dbReference type="ARBA" id="ARBA00022840"/>
    </source>
</evidence>
<organism evidence="13 14">
    <name type="scientific">Trichococcus palustris</name>
    <dbReference type="NCBI Taxonomy" id="140314"/>
    <lineage>
        <taxon>Bacteria</taxon>
        <taxon>Bacillati</taxon>
        <taxon>Bacillota</taxon>
        <taxon>Bacilli</taxon>
        <taxon>Lactobacillales</taxon>
        <taxon>Carnobacteriaceae</taxon>
        <taxon>Trichococcus</taxon>
    </lineage>
</organism>
<dbReference type="PANTHER" id="PTHR30195:SF16">
    <property type="entry name" value="TYPE I RESTRICTION ENZYME ENDONUCLEASE SUBUNIT"/>
    <property type="match status" value="1"/>
</dbReference>
<dbReference type="InterPro" id="IPR055180">
    <property type="entry name" value="HsdR_RecA-like_helicase_dom_2"/>
</dbReference>
<dbReference type="SUPFAM" id="SSF52540">
    <property type="entry name" value="P-loop containing nucleoside triphosphate hydrolases"/>
    <property type="match status" value="2"/>
</dbReference>
<comment type="function">
    <text evidence="11">Subunit R is required for both nuclease and ATPase activities, but not for modification.</text>
</comment>
<evidence type="ECO:0000256" key="5">
    <source>
        <dbReference type="ARBA" id="ARBA00022741"/>
    </source>
</evidence>
<comment type="subunit">
    <text evidence="3 11">The type I restriction/modification system is composed of three polypeptides R, M and S.</text>
</comment>
<dbReference type="EC" id="3.1.21.3" evidence="11"/>
<evidence type="ECO:0000313" key="14">
    <source>
        <dbReference type="Proteomes" id="UP000242754"/>
    </source>
</evidence>
<dbReference type="InterPro" id="IPR007409">
    <property type="entry name" value="Restrct_endonuc_type1_HsdR_N"/>
</dbReference>
<reference evidence="13 14" key="1">
    <citation type="submission" date="2016-02" db="EMBL/GenBank/DDBJ databases">
        <authorList>
            <person name="Wen L."/>
            <person name="He K."/>
            <person name="Yang H."/>
        </authorList>
    </citation>
    <scope>NUCLEOTIDE SEQUENCE [LARGE SCALE GENOMIC DNA]</scope>
    <source>
        <strain evidence="13">Trichococcus palustris</strain>
    </source>
</reference>
<dbReference type="SMART" id="SM00487">
    <property type="entry name" value="DEXDc"/>
    <property type="match status" value="1"/>
</dbReference>
<dbReference type="GO" id="GO:0003677">
    <property type="term" value="F:DNA binding"/>
    <property type="evidence" value="ECO:0007669"/>
    <property type="project" value="UniProtKB-KW"/>
</dbReference>
<dbReference type="GO" id="GO:0005524">
    <property type="term" value="F:ATP binding"/>
    <property type="evidence" value="ECO:0007669"/>
    <property type="project" value="UniProtKB-KW"/>
</dbReference>
<dbReference type="Gene3D" id="3.90.1570.50">
    <property type="match status" value="1"/>
</dbReference>
<accession>A0A143YCI6</accession>
<sequence length="924" mass="107842">MAYQSESALENKLIEQLVSKGYQWVPEVRSEATMIANFRTILETRNSANIGDEPLTDKEFDRLMTQINGKSIFDSAKILRDKALLKRDNGKNLYLELFNTKEWCKNTFQVTNQISMEGKYANRYDVTILINGLPLVQVELKRSGVDMTEAFNQIMRYRKHTYTGLFRYIQVFVISNSQETRYFSNSDGEILKSQMFYWSDVDNNRINLLNEFADSFMEKCHLAKMLARYMVLNETDKILMVMRPYQVYAVEALVRQALETRNNGYIWHTTGSGKTLTSFKASQIIAQEEGIEKVFFLVDRRDLDSQTLAEFNKFEADSVDMTDNTYTLLKQMGDKTKPLILTTIQKMANAVKSGRKVIDSYREDRVVFIIDECHRTQFGEMHKLIRKHFKNAQYFGFTGTPRFPENPSQDGRVTADIFQRCLHSYLIKDAIRDENVLGFSVEYISTFRGQFDEEDQERVAGINTNEVWMADERLEDITQHILKNHRKKTKDQQYTAIFTVQSIKMAIKYYDLFKQYAEGINVSSIFTYGANEPGNEDITTEHSRDSLERIMKDYNETFNTNFATDNFSGYFADVSKRIKKGVSGEKLDILIVVDMFLTGFDSKPLNTLYVDRNLKYHTLLQAYSRTNRIEKETKPYGNIVCYRNLKYQTDEAIKLYSQTNDTDTVLMASYDEYLAEFRTALASLLQLSPTPESVDQLESEEEQYQFVVLFRELSKLLLKMRTFDEFEFSEDAIGMVEQNYQDFKSKYFAIYEKVKKKKKGEEVSILDSIDFAIEVIQTDTINVSYILNLIRNINLTDDAEREKDVATIHRLLNQADNEDLRLKADLIRKFLDTVLPALEKDCNVDEAYNAFEEEEREGEIYDFAKNVELEPLVVNEFLAEYEYSGSLNRERVSDQINGSFIKKRRKIDRIFDFVLENTRKFMSV</sequence>
<dbReference type="GO" id="GO:0009035">
    <property type="term" value="F:type I site-specific deoxyribonuclease activity"/>
    <property type="evidence" value="ECO:0007669"/>
    <property type="project" value="UniProtKB-EC"/>
</dbReference>
<dbReference type="GO" id="GO:0009307">
    <property type="term" value="P:DNA restriction-modification system"/>
    <property type="evidence" value="ECO:0007669"/>
    <property type="project" value="UniProtKB-KW"/>
</dbReference>
<dbReference type="Pfam" id="PF12008">
    <property type="entry name" value="EcoR124_C"/>
    <property type="match status" value="1"/>
</dbReference>
<evidence type="ECO:0000256" key="3">
    <source>
        <dbReference type="ARBA" id="ARBA00011296"/>
    </source>
</evidence>
<keyword evidence="8 11" id="KW-0378">Hydrolase</keyword>
<keyword evidence="5 11" id="KW-0547">Nucleotide-binding</keyword>